<evidence type="ECO:0000256" key="1">
    <source>
        <dbReference type="SAM" id="MobiDB-lite"/>
    </source>
</evidence>
<dbReference type="Proteomes" id="UP000030686">
    <property type="component" value="Unassembled WGS sequence"/>
</dbReference>
<evidence type="ECO:0000313" key="4">
    <source>
        <dbReference type="Proteomes" id="UP000030686"/>
    </source>
</evidence>
<protein>
    <submittedName>
        <fullName evidence="3">Peroxin 22-like</fullName>
    </submittedName>
</protein>
<keyword evidence="4" id="KW-1185">Reference proteome</keyword>
<feature type="region of interest" description="Disordered" evidence="1">
    <location>
        <begin position="1"/>
        <end position="21"/>
    </location>
</feature>
<dbReference type="OrthoDB" id="5327700at2759"/>
<proteinExistence type="predicted"/>
<feature type="compositionally biased region" description="Acidic residues" evidence="1">
    <location>
        <begin position="53"/>
        <end position="65"/>
    </location>
</feature>
<feature type="compositionally biased region" description="Basic and acidic residues" evidence="1">
    <location>
        <begin position="66"/>
        <end position="75"/>
    </location>
</feature>
<gene>
    <name evidence="3" type="ORF">PROQFM164_S08g000047</name>
</gene>
<keyword evidence="2" id="KW-1133">Transmembrane helix</keyword>
<keyword evidence="2" id="KW-0812">Transmembrane</keyword>
<reference evidence="3" key="1">
    <citation type="journal article" date="2014" name="Nat. Commun.">
        <title>Multiple recent horizontal transfers of a large genomic region in cheese making fungi.</title>
        <authorList>
            <person name="Cheeseman K."/>
            <person name="Ropars J."/>
            <person name="Renault P."/>
            <person name="Dupont J."/>
            <person name="Gouzy J."/>
            <person name="Branca A."/>
            <person name="Abraham A.L."/>
            <person name="Ceppi M."/>
            <person name="Conseiller E."/>
            <person name="Debuchy R."/>
            <person name="Malagnac F."/>
            <person name="Goarin A."/>
            <person name="Silar P."/>
            <person name="Lacoste S."/>
            <person name="Sallet E."/>
            <person name="Bensimon A."/>
            <person name="Giraud T."/>
            <person name="Brygoo Y."/>
        </authorList>
    </citation>
    <scope>NUCLEOTIDE SEQUENCE [LARGE SCALE GENOMIC DNA]</scope>
    <source>
        <strain evidence="3">FM164</strain>
    </source>
</reference>
<sequence length="439" mass="47338">MSFPQDPRRRRGGAGTGFSSTGGRTAIGYWLPLALTAGIATISIAAWIWSERNDDEDEDEDEDEDDRPHGDDRPHPPPVGPGSDYPPSYATGDYARSTGAEVLPGDASYDHSMMGRMQGALRRTPSPQQIFDGASKRVVAGVTAAGAFVGGALTSIRENDKGEGDYEDHSRWSEEAQTRAHERSQQGAIAPTMSGGLPSRPANTLNKDRKIVAIVVSSVSPADSDEFPSEHASILSHLPEHVDLETSKIFVLIYAPELKHAIKKGGSSPTTPSVASSYSNIGTEEGVSVGELGSGDLSAVEPRQDDELEGTSRLFKTLYTQAQAIVEKDSMIMPFSTPGGYVHLARHLFPELVYVQESLTGDHGEPAIHIANWVRQVIVVVGDEGGRGGLIDSDDESALGEKEEKWWKKEGVTGLGKRIDVVDVVRVGDDWRRRVNGLD</sequence>
<feature type="transmembrane region" description="Helical" evidence="2">
    <location>
        <begin position="29"/>
        <end position="49"/>
    </location>
</feature>
<feature type="region of interest" description="Disordered" evidence="1">
    <location>
        <begin position="157"/>
        <end position="204"/>
    </location>
</feature>
<feature type="compositionally biased region" description="Basic and acidic residues" evidence="1">
    <location>
        <begin position="157"/>
        <end position="184"/>
    </location>
</feature>
<name>W6QPS2_PENRF</name>
<dbReference type="AlphaFoldDB" id="W6QPS2"/>
<accession>W6QPS2</accession>
<organism evidence="3 4">
    <name type="scientific">Penicillium roqueforti (strain FM164)</name>
    <dbReference type="NCBI Taxonomy" id="1365484"/>
    <lineage>
        <taxon>Eukaryota</taxon>
        <taxon>Fungi</taxon>
        <taxon>Dikarya</taxon>
        <taxon>Ascomycota</taxon>
        <taxon>Pezizomycotina</taxon>
        <taxon>Eurotiomycetes</taxon>
        <taxon>Eurotiomycetidae</taxon>
        <taxon>Eurotiales</taxon>
        <taxon>Aspergillaceae</taxon>
        <taxon>Penicillium</taxon>
    </lineage>
</organism>
<keyword evidence="2" id="KW-0472">Membrane</keyword>
<dbReference type="OMA" id="VAAWIWS"/>
<dbReference type="EMBL" id="HG792022">
    <property type="protein sequence ID" value="CDM37996.1"/>
    <property type="molecule type" value="Genomic_DNA"/>
</dbReference>
<evidence type="ECO:0000256" key="2">
    <source>
        <dbReference type="SAM" id="Phobius"/>
    </source>
</evidence>
<evidence type="ECO:0000313" key="3">
    <source>
        <dbReference type="EMBL" id="CDM37996.1"/>
    </source>
</evidence>
<feature type="region of interest" description="Disordered" evidence="1">
    <location>
        <begin position="53"/>
        <end position="111"/>
    </location>
</feature>